<name>A0A2L0V074_9CAUD</name>
<evidence type="ECO:0000313" key="2">
    <source>
        <dbReference type="Proteomes" id="UP000223025"/>
    </source>
</evidence>
<protein>
    <submittedName>
        <fullName evidence="1">Uncharacterized protein</fullName>
    </submittedName>
</protein>
<proteinExistence type="predicted"/>
<evidence type="ECO:0000313" key="1">
    <source>
        <dbReference type="EMBL" id="AUZ95171.1"/>
    </source>
</evidence>
<sequence>MYSIVDGKINFIYGGEFTLTKDIIVLSDDMVEYARRIFNGDSTPPQTKTFAAGTKISIGERDEKLVLFNEQQIFYPIETFGVHTTKGLITNKQVLETTEEITIDANVYNSESFEGFELVKNDDRSMLEVLDEHLANIREAFVKIINSDDHDNDSDFDDIFEDALHNITYTPIDNDDQIQPYYKIPAGTRFELDGNGLRYNGKHAFHFTHLRADTTSKFKIV</sequence>
<dbReference type="Proteomes" id="UP000223025">
    <property type="component" value="Segment"/>
</dbReference>
<keyword evidence="2" id="KW-1185">Reference proteome</keyword>
<dbReference type="RefSeq" id="YP_009612077.1">
    <property type="nucleotide sequence ID" value="NC_042013.1"/>
</dbReference>
<dbReference type="EMBL" id="MF403008">
    <property type="protein sequence ID" value="AUZ95171.1"/>
    <property type="molecule type" value="Genomic_DNA"/>
</dbReference>
<organism evidence="1 2">
    <name type="scientific">Agrobacterium phage Atu_ph07</name>
    <dbReference type="NCBI Taxonomy" id="2024264"/>
    <lineage>
        <taxon>Viruses</taxon>
        <taxon>Duplodnaviria</taxon>
        <taxon>Heunggongvirae</taxon>
        <taxon>Uroviricota</taxon>
        <taxon>Caudoviricetes</taxon>
        <taxon>Polybotosvirus</taxon>
        <taxon>Polybotosvirus Atuph07</taxon>
    </lineage>
</organism>
<dbReference type="GeneID" id="40088415"/>
<reference evidence="1 2" key="1">
    <citation type="submission" date="2017-06" db="EMBL/GenBank/DDBJ databases">
        <authorList>
            <person name="Kim H.J."/>
            <person name="Triplett B.A."/>
        </authorList>
    </citation>
    <scope>NUCLEOTIDE SEQUENCE [LARGE SCALE GENOMIC DNA]</scope>
</reference>
<accession>A0A2L0V074</accession>
<dbReference type="KEGG" id="vg:40088415"/>